<proteinExistence type="predicted"/>
<comment type="cofactor">
    <cofactor evidence="1">
        <name>Mg(2+)</name>
        <dbReference type="ChEBI" id="CHEBI:18420"/>
    </cofactor>
</comment>
<dbReference type="PANTHER" id="PTHR42742">
    <property type="entry name" value="TRANSCRIPTIONAL REPRESSOR MPRA"/>
    <property type="match status" value="1"/>
</dbReference>
<sequence length="319" mass="33290">MQEAVRRRIAGVELGGTKCIAVLATDDGSIVAHRTIPTRAPVDTLRAIVDQLDRWWEQEGFERVGVASFGPLDLDASSSGFGTITTTAKQGWRDTPVLSTLTGHFDVPVAFDTDVNGAAMAEGRWGAARGLRDYAYVTVGTGVGVGLIVNGFPTRGIGHCEAGHMRVARVAGDDWAGACPYHGDCVEGLVAGPALAARTGLPGETLPHDHAAWETVVDAVAQMLQALAAATGPRRFLVGGGVLGKRPDLIVRIEDRLRSLVGNYLPLPARNVADPYVSLPGLGDAAGPLGPIALALSSAGRHPAQTPSIEARTTDLIDS</sequence>
<evidence type="ECO:0000313" key="8">
    <source>
        <dbReference type="Proteomes" id="UP001380365"/>
    </source>
</evidence>
<evidence type="ECO:0000256" key="3">
    <source>
        <dbReference type="ARBA" id="ARBA00022833"/>
    </source>
</evidence>
<evidence type="ECO:0000256" key="6">
    <source>
        <dbReference type="ARBA" id="ARBA00048451"/>
    </source>
</evidence>
<organism evidence="7 8">
    <name type="scientific">Sphingomonas molluscorum</name>
    <dbReference type="NCBI Taxonomy" id="418184"/>
    <lineage>
        <taxon>Bacteria</taxon>
        <taxon>Pseudomonadati</taxon>
        <taxon>Pseudomonadota</taxon>
        <taxon>Alphaproteobacteria</taxon>
        <taxon>Sphingomonadales</taxon>
        <taxon>Sphingomonadaceae</taxon>
        <taxon>Sphingomonas</taxon>
    </lineage>
</organism>
<comment type="caution">
    <text evidence="7">The sequence shown here is derived from an EMBL/GenBank/DDBJ whole genome shotgun (WGS) entry which is preliminary data.</text>
</comment>
<dbReference type="EMBL" id="JBBGZA010000001">
    <property type="protein sequence ID" value="MEJ5095820.1"/>
    <property type="molecule type" value="Genomic_DNA"/>
</dbReference>
<dbReference type="Pfam" id="PF00480">
    <property type="entry name" value="ROK"/>
    <property type="match status" value="1"/>
</dbReference>
<keyword evidence="4" id="KW-0460">Magnesium</keyword>
<evidence type="ECO:0000256" key="1">
    <source>
        <dbReference type="ARBA" id="ARBA00001946"/>
    </source>
</evidence>
<keyword evidence="3" id="KW-0862">Zinc</keyword>
<dbReference type="Proteomes" id="UP001380365">
    <property type="component" value="Unassembled WGS sequence"/>
</dbReference>
<dbReference type="EC" id="2.7.1.4" evidence="5"/>
<dbReference type="Gene3D" id="3.30.420.40">
    <property type="match status" value="2"/>
</dbReference>
<evidence type="ECO:0000256" key="2">
    <source>
        <dbReference type="ARBA" id="ARBA00022723"/>
    </source>
</evidence>
<dbReference type="InterPro" id="IPR000600">
    <property type="entry name" value="ROK"/>
</dbReference>
<dbReference type="CDD" id="cd24067">
    <property type="entry name" value="ASKHA_NBD_ROK_BsFRK-like"/>
    <property type="match status" value="1"/>
</dbReference>
<keyword evidence="2" id="KW-0479">Metal-binding</keyword>
<dbReference type="RefSeq" id="WP_132884488.1">
    <property type="nucleotide sequence ID" value="NZ_JBBGZA010000001.1"/>
</dbReference>
<evidence type="ECO:0000256" key="5">
    <source>
        <dbReference type="ARBA" id="ARBA00038887"/>
    </source>
</evidence>
<gene>
    <name evidence="7" type="ORF">WH159_14915</name>
</gene>
<dbReference type="InterPro" id="IPR043129">
    <property type="entry name" value="ATPase_NBD"/>
</dbReference>
<dbReference type="PANTHER" id="PTHR42742:SF3">
    <property type="entry name" value="FRUCTOKINASE"/>
    <property type="match status" value="1"/>
</dbReference>
<evidence type="ECO:0000313" key="7">
    <source>
        <dbReference type="EMBL" id="MEJ5095820.1"/>
    </source>
</evidence>
<reference evidence="7 8" key="1">
    <citation type="submission" date="2023-12" db="EMBL/GenBank/DDBJ databases">
        <title>Gut-associated functions are favored during microbiome assembly across C. elegans life.</title>
        <authorList>
            <person name="Zimmermann J."/>
        </authorList>
    </citation>
    <scope>NUCLEOTIDE SEQUENCE [LARGE SCALE GENOMIC DNA]</scope>
    <source>
        <strain evidence="7 8">JUb134</strain>
    </source>
</reference>
<evidence type="ECO:0000256" key="4">
    <source>
        <dbReference type="ARBA" id="ARBA00022842"/>
    </source>
</evidence>
<keyword evidence="8" id="KW-1185">Reference proteome</keyword>
<dbReference type="SUPFAM" id="SSF53067">
    <property type="entry name" value="Actin-like ATPase domain"/>
    <property type="match status" value="1"/>
</dbReference>
<protein>
    <recommendedName>
        <fullName evidence="5">fructokinase</fullName>
        <ecNumber evidence="5">2.7.1.4</ecNumber>
    </recommendedName>
</protein>
<dbReference type="InterPro" id="IPR051804">
    <property type="entry name" value="Carb_Metab_Reg_Kinase/Isom"/>
</dbReference>
<comment type="catalytic activity">
    <reaction evidence="6">
        <text>D-fructose + ATP = D-fructose 6-phosphate + ADP + H(+)</text>
        <dbReference type="Rhea" id="RHEA:16125"/>
        <dbReference type="ChEBI" id="CHEBI:15378"/>
        <dbReference type="ChEBI" id="CHEBI:30616"/>
        <dbReference type="ChEBI" id="CHEBI:37721"/>
        <dbReference type="ChEBI" id="CHEBI:61527"/>
        <dbReference type="ChEBI" id="CHEBI:456216"/>
        <dbReference type="EC" id="2.7.1.4"/>
    </reaction>
</comment>
<name>A0ABU8Q8E9_9SPHN</name>
<accession>A0ABU8Q8E9</accession>